<evidence type="ECO:0000256" key="2">
    <source>
        <dbReference type="ARBA" id="ARBA00023002"/>
    </source>
</evidence>
<gene>
    <name evidence="6" type="ORF">C41B8_08500</name>
</gene>
<dbReference type="PANTHER" id="PTHR43353">
    <property type="entry name" value="SUCCINATE-SEMIALDEHYDE DEHYDROGENASE, MITOCHONDRIAL"/>
    <property type="match status" value="1"/>
</dbReference>
<protein>
    <submittedName>
        <fullName evidence="6">Succinate-semialdehyde dehydrogenase</fullName>
    </submittedName>
</protein>
<dbReference type="InterPro" id="IPR016163">
    <property type="entry name" value="Ald_DH_C"/>
</dbReference>
<dbReference type="InterPro" id="IPR050740">
    <property type="entry name" value="Aldehyde_DH_Superfamily"/>
</dbReference>
<keyword evidence="2 4" id="KW-0560">Oxidoreductase</keyword>
<evidence type="ECO:0000256" key="4">
    <source>
        <dbReference type="RuleBase" id="RU003345"/>
    </source>
</evidence>
<dbReference type="InterPro" id="IPR016162">
    <property type="entry name" value="Ald_DH_N"/>
</dbReference>
<proteinExistence type="inferred from homology"/>
<dbReference type="InterPro" id="IPR015590">
    <property type="entry name" value="Aldehyde_DH_dom"/>
</dbReference>
<comment type="similarity">
    <text evidence="1 4">Belongs to the aldehyde dehydrogenase family.</text>
</comment>
<dbReference type="EMBL" id="APNK01000010">
    <property type="protein sequence ID" value="KEZ77611.1"/>
    <property type="molecule type" value="Genomic_DNA"/>
</dbReference>
<dbReference type="Proteomes" id="UP000028302">
    <property type="component" value="Unassembled WGS sequence"/>
</dbReference>
<dbReference type="eggNOG" id="COG1012">
    <property type="taxonomic scope" value="Bacteria"/>
</dbReference>
<dbReference type="PROSITE" id="PS00687">
    <property type="entry name" value="ALDEHYDE_DEHYDR_GLU"/>
    <property type="match status" value="1"/>
</dbReference>
<feature type="active site" evidence="3">
    <location>
        <position position="271"/>
    </location>
</feature>
<organism evidence="6 7">
    <name type="scientific">Salinisphaera hydrothermalis (strain C41B8)</name>
    <dbReference type="NCBI Taxonomy" id="1304275"/>
    <lineage>
        <taxon>Bacteria</taxon>
        <taxon>Pseudomonadati</taxon>
        <taxon>Pseudomonadota</taxon>
        <taxon>Gammaproteobacteria</taxon>
        <taxon>Salinisphaerales</taxon>
        <taxon>Salinisphaeraceae</taxon>
        <taxon>Salinisphaera</taxon>
    </lineage>
</organism>
<evidence type="ECO:0000313" key="6">
    <source>
        <dbReference type="EMBL" id="KEZ77611.1"/>
    </source>
</evidence>
<sequence length="501" mass="54073">MHTGGLIVDPGSNKGPHMIESYLLKHLAGYIDGQWVEADSGETAEVFNPANSKQLAAIPYMKAAETKRAIAAAKAALPHVPDVATRREWLEDMRDALLDEKEEIGRILCLEHGKPWKEAQGEVEYAASFFDYHAGMMEEALAPEVLPQKAKDCTWTVHKRSIGVAGLITPWNFPIGMIAKKIAPAIAAGCPTVTKPATETPLTMIAMFQLMHERLDLPKGMVNLVMGSSKDIGGELMSSPDVPMISFTGSTGVGQLLIEQSKDWVKKLGLELGGNAPFIVLDDADLDSAADHLIANKFRGGGQTCVCANRIYVQSSVYDEFSKKVIDRVKALKVGDGMDEDVNVGPLINAAGFDKVKDHVQDALSKGAKLEVGKHPDELDSDKSLFYSPTVITDVTHDMKCCTDETFGPLVPLIKFDTDEEALKLGNQTEFGLASYVFGKDEARAHKIIANLHFGHCGFNTGTGPAAHAPFGGMLQSGVGREGGHDGLMEYIELQTVPSAD</sequence>
<dbReference type="InterPro" id="IPR029510">
    <property type="entry name" value="Ald_DH_CS_GLU"/>
</dbReference>
<dbReference type="STRING" id="1304275.C41B8_08500"/>
<evidence type="ECO:0000259" key="5">
    <source>
        <dbReference type="Pfam" id="PF00171"/>
    </source>
</evidence>
<dbReference type="GO" id="GO:0004777">
    <property type="term" value="F:succinate-semialdehyde dehydrogenase (NAD+) activity"/>
    <property type="evidence" value="ECO:0007669"/>
    <property type="project" value="TreeGrafter"/>
</dbReference>
<dbReference type="AlphaFoldDB" id="A0A084ILM7"/>
<dbReference type="GO" id="GO:0009450">
    <property type="term" value="P:gamma-aminobutyric acid catabolic process"/>
    <property type="evidence" value="ECO:0007669"/>
    <property type="project" value="TreeGrafter"/>
</dbReference>
<dbReference type="PATRIC" id="fig|1304275.5.peg.1731"/>
<evidence type="ECO:0000256" key="3">
    <source>
        <dbReference type="PROSITE-ProRule" id="PRU10007"/>
    </source>
</evidence>
<dbReference type="FunFam" id="3.40.605.10:FF:000007">
    <property type="entry name" value="NAD/NADP-dependent betaine aldehyde dehydrogenase"/>
    <property type="match status" value="1"/>
</dbReference>
<name>A0A084ILM7_SALHC</name>
<evidence type="ECO:0000256" key="1">
    <source>
        <dbReference type="ARBA" id="ARBA00009986"/>
    </source>
</evidence>
<dbReference type="CDD" id="cd07103">
    <property type="entry name" value="ALDH_F5_SSADH_GabD"/>
    <property type="match status" value="1"/>
</dbReference>
<dbReference type="FunFam" id="3.40.309.10:FF:000004">
    <property type="entry name" value="Succinate-semialdehyde dehydrogenase I"/>
    <property type="match status" value="1"/>
</dbReference>
<comment type="caution">
    <text evidence="6">The sequence shown here is derived from an EMBL/GenBank/DDBJ whole genome shotgun (WGS) entry which is preliminary data.</text>
</comment>
<reference evidence="6 7" key="1">
    <citation type="submission" date="2013-03" db="EMBL/GenBank/DDBJ databases">
        <title>Salinisphaera hydrothermalis C41B8 Genome Sequencing.</title>
        <authorList>
            <person name="Li C."/>
            <person name="Lai Q."/>
            <person name="Shao Z."/>
        </authorList>
    </citation>
    <scope>NUCLEOTIDE SEQUENCE [LARGE SCALE GENOMIC DNA]</scope>
    <source>
        <strain evidence="6 7">C41B8</strain>
    </source>
</reference>
<feature type="domain" description="Aldehyde dehydrogenase" evidence="5">
    <location>
        <begin position="35"/>
        <end position="497"/>
    </location>
</feature>
<dbReference type="Gene3D" id="3.40.309.10">
    <property type="entry name" value="Aldehyde Dehydrogenase, Chain A, domain 2"/>
    <property type="match status" value="1"/>
</dbReference>
<dbReference type="InterPro" id="IPR016161">
    <property type="entry name" value="Ald_DH/histidinol_DH"/>
</dbReference>
<dbReference type="Pfam" id="PF00171">
    <property type="entry name" value="Aldedh"/>
    <property type="match status" value="1"/>
</dbReference>
<dbReference type="Gene3D" id="3.40.605.10">
    <property type="entry name" value="Aldehyde Dehydrogenase, Chain A, domain 1"/>
    <property type="match status" value="1"/>
</dbReference>
<accession>A0A084ILM7</accession>
<dbReference type="PANTHER" id="PTHR43353:SF5">
    <property type="entry name" value="SUCCINATE-SEMIALDEHYDE DEHYDROGENASE, MITOCHONDRIAL"/>
    <property type="match status" value="1"/>
</dbReference>
<evidence type="ECO:0000313" key="7">
    <source>
        <dbReference type="Proteomes" id="UP000028302"/>
    </source>
</evidence>
<dbReference type="SUPFAM" id="SSF53720">
    <property type="entry name" value="ALDH-like"/>
    <property type="match status" value="1"/>
</dbReference>
<keyword evidence="7" id="KW-1185">Reference proteome</keyword>